<dbReference type="NCBIfam" id="TIGR00888">
    <property type="entry name" value="guaA_Nterm"/>
    <property type="match status" value="1"/>
</dbReference>
<dbReference type="InterPro" id="IPR017926">
    <property type="entry name" value="GATASE"/>
</dbReference>
<dbReference type="FunFam" id="3.40.50.880:FF:000013">
    <property type="entry name" value="GMP synthase [glutamine-hydrolyzing]"/>
    <property type="match status" value="1"/>
</dbReference>
<dbReference type="InterPro" id="IPR001674">
    <property type="entry name" value="GMP_synth_C"/>
</dbReference>
<dbReference type="Gene3D" id="3.30.300.10">
    <property type="match status" value="2"/>
</dbReference>
<keyword evidence="5 11" id="KW-0547">Nucleotide-binding</keyword>
<dbReference type="PROSITE" id="PS51273">
    <property type="entry name" value="GATASE_TYPE_1"/>
    <property type="match status" value="1"/>
</dbReference>
<keyword evidence="8 11" id="KW-0067">ATP-binding</keyword>
<evidence type="ECO:0000313" key="14">
    <source>
        <dbReference type="Proteomes" id="UP000821853"/>
    </source>
</evidence>
<dbReference type="Proteomes" id="UP000821853">
    <property type="component" value="Unassembled WGS sequence"/>
</dbReference>
<dbReference type="Gene3D" id="3.40.50.880">
    <property type="match status" value="1"/>
</dbReference>
<evidence type="ECO:0000256" key="6">
    <source>
        <dbReference type="ARBA" id="ARBA00022749"/>
    </source>
</evidence>
<dbReference type="GO" id="GO:0005524">
    <property type="term" value="F:ATP binding"/>
    <property type="evidence" value="ECO:0007669"/>
    <property type="project" value="UniProtKB-UniRule"/>
</dbReference>
<dbReference type="SUPFAM" id="SSF52402">
    <property type="entry name" value="Adenine nucleotide alpha hydrolases-like"/>
    <property type="match status" value="1"/>
</dbReference>
<dbReference type="GO" id="GO:0003921">
    <property type="term" value="F:GMP synthase activity"/>
    <property type="evidence" value="ECO:0007669"/>
    <property type="project" value="InterPro"/>
</dbReference>
<sequence length="774" mass="85727">MQPCRGSDNAFLPNGGYAQLPRAAINGESEFRKLEVQVAAAWSAALSARAFYLSGTVVITVPFPLLDKISLLTCCCGTKRGMHDTGQSEGHLNGVLHSERVAILDAGAQYGKVIDRRIRELCVESVMLPLSTSAKTLVAQGYRAIVISGGPGSVYAPDAPKYDPEIFQCGLPVLGICYGMQMINREFGGTVTQKDSREDGQFKIQVDQKCPLFKGMDKEEEALLTHGDSVDKPAENFKVVATSGSTVAALANEKMKVYGVQFHPEVDLTPKGKAMFSNFLYDIAGLSATFTLQSRELECIEYIRRTVGKQQSAALLHKALREEQVIALHIDNGFMRKDESVQQSTSSRLLLPSRQVEQSLRHLGLRLRVVDASHQFYNGTTTVPIDPKDPQRKRTTKMLCQTAHPEEKRKIIGDTFMRVANEVIGELQLNPEEVFLGQGTLRPDLIESASHLASGQADAIKTHHNDTDLVRQLRARGRVVEPLKDFHKDEVRALGRDLGLAAELVQRHPFPGPGLAVRVLCGDEPYMEKDFSETSVLVKIIIDYSSSLKKKHSLINRVQNGTSEEECEFLSRVSQQYKLTSSLLPIKSVGVQAIVSVYLQGDRRTYSYVVGLSSVEEPQDWEDMMRLAKLIPKICHNINRVVYVFGGPVAFPVQDVTPTFLTPLVLSTLRQCDYVAQHVLRASGHQGSLSQMPVILLPLHFDRDVVSRQPSCQHSVVVRTFITQDFMTGVPATPNRHLPLDVIKKMVAEIQAVSGISRVMYDLTPKPPGTTEWE</sequence>
<reference evidence="13 14" key="1">
    <citation type="journal article" date="2020" name="Cell">
        <title>Large-Scale Comparative Analyses of Tick Genomes Elucidate Their Genetic Diversity and Vector Capacities.</title>
        <authorList>
            <consortium name="Tick Genome and Microbiome Consortium (TIGMIC)"/>
            <person name="Jia N."/>
            <person name="Wang J."/>
            <person name="Shi W."/>
            <person name="Du L."/>
            <person name="Sun Y."/>
            <person name="Zhan W."/>
            <person name="Jiang J.F."/>
            <person name="Wang Q."/>
            <person name="Zhang B."/>
            <person name="Ji P."/>
            <person name="Bell-Sakyi L."/>
            <person name="Cui X.M."/>
            <person name="Yuan T.T."/>
            <person name="Jiang B.G."/>
            <person name="Yang W.F."/>
            <person name="Lam T.T."/>
            <person name="Chang Q.C."/>
            <person name="Ding S.J."/>
            <person name="Wang X.J."/>
            <person name="Zhu J.G."/>
            <person name="Ruan X.D."/>
            <person name="Zhao L."/>
            <person name="Wei J.T."/>
            <person name="Ye R.Z."/>
            <person name="Que T.C."/>
            <person name="Du C.H."/>
            <person name="Zhou Y.H."/>
            <person name="Cheng J.X."/>
            <person name="Dai P.F."/>
            <person name="Guo W.B."/>
            <person name="Han X.H."/>
            <person name="Huang E.J."/>
            <person name="Li L.F."/>
            <person name="Wei W."/>
            <person name="Gao Y.C."/>
            <person name="Liu J.Z."/>
            <person name="Shao H.Z."/>
            <person name="Wang X."/>
            <person name="Wang C.C."/>
            <person name="Yang T.C."/>
            <person name="Huo Q.B."/>
            <person name="Li W."/>
            <person name="Chen H.Y."/>
            <person name="Chen S.E."/>
            <person name="Zhou L.G."/>
            <person name="Ni X.B."/>
            <person name="Tian J.H."/>
            <person name="Sheng Y."/>
            <person name="Liu T."/>
            <person name="Pan Y.S."/>
            <person name="Xia L.Y."/>
            <person name="Li J."/>
            <person name="Zhao F."/>
            <person name="Cao W.C."/>
        </authorList>
    </citation>
    <scope>NUCLEOTIDE SEQUENCE [LARGE SCALE GENOMIC DNA]</scope>
    <source>
        <strain evidence="13">HaeL-2018</strain>
    </source>
</reference>
<evidence type="ECO:0000256" key="8">
    <source>
        <dbReference type="ARBA" id="ARBA00022840"/>
    </source>
</evidence>
<dbReference type="Gene3D" id="3.40.50.620">
    <property type="entry name" value="HUPs"/>
    <property type="match status" value="1"/>
</dbReference>
<feature type="binding site" evidence="11">
    <location>
        <begin position="304"/>
        <end position="310"/>
    </location>
    <ligand>
        <name>ATP</name>
        <dbReference type="ChEBI" id="CHEBI:30616"/>
    </ligand>
</feature>
<organism evidence="13 14">
    <name type="scientific">Haemaphysalis longicornis</name>
    <name type="common">Bush tick</name>
    <dbReference type="NCBI Taxonomy" id="44386"/>
    <lineage>
        <taxon>Eukaryota</taxon>
        <taxon>Metazoa</taxon>
        <taxon>Ecdysozoa</taxon>
        <taxon>Arthropoda</taxon>
        <taxon>Chelicerata</taxon>
        <taxon>Arachnida</taxon>
        <taxon>Acari</taxon>
        <taxon>Parasitiformes</taxon>
        <taxon>Ixodida</taxon>
        <taxon>Ixodoidea</taxon>
        <taxon>Ixodidae</taxon>
        <taxon>Haemaphysalinae</taxon>
        <taxon>Haemaphysalis</taxon>
    </lineage>
</organism>
<evidence type="ECO:0000256" key="11">
    <source>
        <dbReference type="PROSITE-ProRule" id="PRU00886"/>
    </source>
</evidence>
<dbReference type="PRINTS" id="PR00096">
    <property type="entry name" value="GATASE"/>
</dbReference>
<dbReference type="PANTHER" id="PTHR11922:SF2">
    <property type="entry name" value="GMP SYNTHASE [GLUTAMINE-HYDROLYZING]"/>
    <property type="match status" value="1"/>
</dbReference>
<dbReference type="PROSITE" id="PS51553">
    <property type="entry name" value="GMPS_ATP_PPASE"/>
    <property type="match status" value="1"/>
</dbReference>
<dbReference type="OrthoDB" id="1724632at2759"/>
<evidence type="ECO:0000259" key="12">
    <source>
        <dbReference type="PROSITE" id="PS51553"/>
    </source>
</evidence>
<dbReference type="OMA" id="HIVHRHP"/>
<evidence type="ECO:0000256" key="9">
    <source>
        <dbReference type="ARBA" id="ARBA00022962"/>
    </source>
</evidence>
<dbReference type="AlphaFoldDB" id="A0A9J6GQ98"/>
<evidence type="ECO:0000256" key="5">
    <source>
        <dbReference type="ARBA" id="ARBA00022741"/>
    </source>
</evidence>
<keyword evidence="9" id="KW-0315">Glutamine amidotransferase</keyword>
<dbReference type="EMBL" id="JABSTR010000008">
    <property type="protein sequence ID" value="KAH9377547.1"/>
    <property type="molecule type" value="Genomic_DNA"/>
</dbReference>
<dbReference type="GO" id="GO:0005829">
    <property type="term" value="C:cytosol"/>
    <property type="evidence" value="ECO:0007669"/>
    <property type="project" value="TreeGrafter"/>
</dbReference>
<dbReference type="Pfam" id="PF00958">
    <property type="entry name" value="GMP_synt_C"/>
    <property type="match status" value="1"/>
</dbReference>
<dbReference type="VEuPathDB" id="VectorBase:HLOH_049678"/>
<dbReference type="InterPro" id="IPR025777">
    <property type="entry name" value="GMPS_ATP_PPase_dom"/>
</dbReference>
<evidence type="ECO:0000256" key="3">
    <source>
        <dbReference type="ARBA" id="ARBA00012746"/>
    </source>
</evidence>
<dbReference type="FunFam" id="3.30.300.10:FF:000008">
    <property type="entry name" value="GMP synthase [glutamine-hydrolyzing]"/>
    <property type="match status" value="1"/>
</dbReference>
<feature type="domain" description="GMPS ATP-PPase" evidence="12">
    <location>
        <begin position="277"/>
        <end position="507"/>
    </location>
</feature>
<comment type="caution">
    <text evidence="13">The sequence shown here is derived from an EMBL/GenBank/DDBJ whole genome shotgun (WGS) entry which is preliminary data.</text>
</comment>
<dbReference type="FunFam" id="3.40.50.620:FF:000044">
    <property type="entry name" value="GMP synthase [glutamine-hydrolyzing]"/>
    <property type="match status" value="1"/>
</dbReference>
<evidence type="ECO:0000256" key="10">
    <source>
        <dbReference type="ARBA" id="ARBA00031356"/>
    </source>
</evidence>
<dbReference type="CDD" id="cd01997">
    <property type="entry name" value="GMP_synthase_C"/>
    <property type="match status" value="1"/>
</dbReference>
<gene>
    <name evidence="13" type="ORF">HPB48_019630</name>
</gene>
<dbReference type="InterPro" id="IPR004739">
    <property type="entry name" value="GMP_synth_GATase"/>
</dbReference>
<dbReference type="EC" id="6.3.5.2" evidence="3"/>
<evidence type="ECO:0000256" key="7">
    <source>
        <dbReference type="ARBA" id="ARBA00022755"/>
    </source>
</evidence>
<dbReference type="InterPro" id="IPR014729">
    <property type="entry name" value="Rossmann-like_a/b/a_fold"/>
</dbReference>
<keyword evidence="14" id="KW-1185">Reference proteome</keyword>
<dbReference type="SUPFAM" id="SSF52317">
    <property type="entry name" value="Class I glutamine amidotransferase-like"/>
    <property type="match status" value="1"/>
</dbReference>
<keyword evidence="4" id="KW-0436">Ligase</keyword>
<comment type="subunit">
    <text evidence="2">Homodimer.</text>
</comment>
<protein>
    <recommendedName>
        <fullName evidence="3">GMP synthase (glutamine-hydrolyzing)</fullName>
        <ecNumber evidence="3">6.3.5.2</ecNumber>
    </recommendedName>
    <alternativeName>
        <fullName evidence="10">Glutamine amidotransferase</fullName>
    </alternativeName>
</protein>
<keyword evidence="7 11" id="KW-0658">Purine biosynthesis</keyword>
<comment type="pathway">
    <text evidence="1">Purine metabolism; GMP biosynthesis; GMP from XMP (L-Gln route): step 1/1.</text>
</comment>
<evidence type="ECO:0000256" key="2">
    <source>
        <dbReference type="ARBA" id="ARBA00011738"/>
    </source>
</evidence>
<dbReference type="Pfam" id="PF00117">
    <property type="entry name" value="GATase"/>
    <property type="match status" value="1"/>
</dbReference>
<accession>A0A9J6GQ98</accession>
<dbReference type="InterPro" id="IPR029062">
    <property type="entry name" value="Class_I_gatase-like"/>
</dbReference>
<dbReference type="CDD" id="cd01742">
    <property type="entry name" value="GATase1_GMP_Synthase"/>
    <property type="match status" value="1"/>
</dbReference>
<evidence type="ECO:0000256" key="1">
    <source>
        <dbReference type="ARBA" id="ARBA00005153"/>
    </source>
</evidence>
<dbReference type="SUPFAM" id="SSF54810">
    <property type="entry name" value="GMP synthetase C-terminal dimerisation domain"/>
    <property type="match status" value="2"/>
</dbReference>
<name>A0A9J6GQ98_HAELO</name>
<dbReference type="PRINTS" id="PR00097">
    <property type="entry name" value="ANTSNTHASEII"/>
</dbReference>
<dbReference type="PANTHER" id="PTHR11922">
    <property type="entry name" value="GMP SYNTHASE-RELATED"/>
    <property type="match status" value="1"/>
</dbReference>
<evidence type="ECO:0000313" key="13">
    <source>
        <dbReference type="EMBL" id="KAH9377547.1"/>
    </source>
</evidence>
<proteinExistence type="predicted"/>
<keyword evidence="6 11" id="KW-0332">GMP biosynthesis</keyword>
<evidence type="ECO:0000256" key="4">
    <source>
        <dbReference type="ARBA" id="ARBA00022598"/>
    </source>
</evidence>